<name>A0AAE0UFM2_SORBR</name>
<gene>
    <name evidence="2" type="ORF">B0T20DRAFT_345335</name>
</gene>
<dbReference type="PANTHER" id="PTHR38850:SF2">
    <property type="entry name" value="CERATO-PLATANIN"/>
    <property type="match status" value="1"/>
</dbReference>
<comment type="caution">
    <text evidence="2">The sequence shown here is derived from an EMBL/GenBank/DDBJ whole genome shotgun (WGS) entry which is preliminary data.</text>
</comment>
<dbReference type="EMBL" id="JAUTDP010000002">
    <property type="protein sequence ID" value="KAK3402367.1"/>
    <property type="molecule type" value="Genomic_DNA"/>
</dbReference>
<keyword evidence="1" id="KW-0732">Signal</keyword>
<evidence type="ECO:0008006" key="4">
    <source>
        <dbReference type="Google" id="ProtNLM"/>
    </source>
</evidence>
<sequence length="229" mass="24271">MVSLKSSLLSFAAVGTKLASAIAIPGPEAAAIPVPDKGITPHPYYSSSVGVLGCKIDTNRVAYWPSSVDCDNICVEVTANGRSVTLLKIDTSKAAYDISFDAWNYLKTGYPAVKGHIEPGGGFPAEYKFVPAENCRHLIKTASGKLPFTAANSMNFVTSCTAGRSTWVGNNYELWNILDPVCNHGFNELCTLAPGANQATCAHPLGSNDVLEGQEIWNIAYPGGELVDA</sequence>
<accession>A0AAE0UFM2</accession>
<keyword evidence="3" id="KW-1185">Reference proteome</keyword>
<feature type="signal peptide" evidence="1">
    <location>
        <begin position="1"/>
        <end position="23"/>
    </location>
</feature>
<reference evidence="2" key="1">
    <citation type="journal article" date="2023" name="Mol. Phylogenet. Evol.">
        <title>Genome-scale phylogeny and comparative genomics of the fungal order Sordariales.</title>
        <authorList>
            <person name="Hensen N."/>
            <person name="Bonometti L."/>
            <person name="Westerberg I."/>
            <person name="Brannstrom I.O."/>
            <person name="Guillou S."/>
            <person name="Cros-Aarteil S."/>
            <person name="Calhoun S."/>
            <person name="Haridas S."/>
            <person name="Kuo A."/>
            <person name="Mondo S."/>
            <person name="Pangilinan J."/>
            <person name="Riley R."/>
            <person name="LaButti K."/>
            <person name="Andreopoulos B."/>
            <person name="Lipzen A."/>
            <person name="Chen C."/>
            <person name="Yan M."/>
            <person name="Daum C."/>
            <person name="Ng V."/>
            <person name="Clum A."/>
            <person name="Steindorff A."/>
            <person name="Ohm R.A."/>
            <person name="Martin F."/>
            <person name="Silar P."/>
            <person name="Natvig D.O."/>
            <person name="Lalanne C."/>
            <person name="Gautier V."/>
            <person name="Ament-Velasquez S.L."/>
            <person name="Kruys A."/>
            <person name="Hutchinson M.I."/>
            <person name="Powell A.J."/>
            <person name="Barry K."/>
            <person name="Miller A.N."/>
            <person name="Grigoriev I.V."/>
            <person name="Debuchy R."/>
            <person name="Gladieux P."/>
            <person name="Hiltunen Thoren M."/>
            <person name="Johannesson H."/>
        </authorList>
    </citation>
    <scope>NUCLEOTIDE SEQUENCE</scope>
    <source>
        <strain evidence="2">FGSC 1904</strain>
    </source>
</reference>
<evidence type="ECO:0000256" key="1">
    <source>
        <dbReference type="SAM" id="SignalP"/>
    </source>
</evidence>
<evidence type="ECO:0000313" key="2">
    <source>
        <dbReference type="EMBL" id="KAK3402367.1"/>
    </source>
</evidence>
<proteinExistence type="predicted"/>
<dbReference type="AlphaFoldDB" id="A0AAE0UFM2"/>
<feature type="chain" id="PRO_5042271844" description="Cerato-platanin" evidence="1">
    <location>
        <begin position="24"/>
        <end position="229"/>
    </location>
</feature>
<evidence type="ECO:0000313" key="3">
    <source>
        <dbReference type="Proteomes" id="UP001281003"/>
    </source>
</evidence>
<protein>
    <recommendedName>
        <fullName evidence="4">Cerato-platanin</fullName>
    </recommendedName>
</protein>
<reference evidence="2" key="2">
    <citation type="submission" date="2023-07" db="EMBL/GenBank/DDBJ databases">
        <authorList>
            <consortium name="Lawrence Berkeley National Laboratory"/>
            <person name="Haridas S."/>
            <person name="Hensen N."/>
            <person name="Bonometti L."/>
            <person name="Westerberg I."/>
            <person name="Brannstrom I.O."/>
            <person name="Guillou S."/>
            <person name="Cros-Aarteil S."/>
            <person name="Calhoun S."/>
            <person name="Kuo A."/>
            <person name="Mondo S."/>
            <person name="Pangilinan J."/>
            <person name="Riley R."/>
            <person name="LaButti K."/>
            <person name="Andreopoulos B."/>
            <person name="Lipzen A."/>
            <person name="Chen C."/>
            <person name="Yanf M."/>
            <person name="Daum C."/>
            <person name="Ng V."/>
            <person name="Clum A."/>
            <person name="Steindorff A."/>
            <person name="Ohm R."/>
            <person name="Martin F."/>
            <person name="Silar P."/>
            <person name="Natvig D."/>
            <person name="Lalanne C."/>
            <person name="Gautier V."/>
            <person name="Ament-velasquez S.L."/>
            <person name="Kruys A."/>
            <person name="Hutchinson M.I."/>
            <person name="Powell A.J."/>
            <person name="Barry K."/>
            <person name="Miller A.N."/>
            <person name="Grigoriev I.V."/>
            <person name="Debuchy R."/>
            <person name="Gladieux P."/>
            <person name="Thoren M.H."/>
            <person name="Johannesson H."/>
        </authorList>
    </citation>
    <scope>NUCLEOTIDE SEQUENCE</scope>
    <source>
        <strain evidence="2">FGSC 1904</strain>
    </source>
</reference>
<dbReference type="Proteomes" id="UP001281003">
    <property type="component" value="Unassembled WGS sequence"/>
</dbReference>
<organism evidence="2 3">
    <name type="scientific">Sordaria brevicollis</name>
    <dbReference type="NCBI Taxonomy" id="83679"/>
    <lineage>
        <taxon>Eukaryota</taxon>
        <taxon>Fungi</taxon>
        <taxon>Dikarya</taxon>
        <taxon>Ascomycota</taxon>
        <taxon>Pezizomycotina</taxon>
        <taxon>Sordariomycetes</taxon>
        <taxon>Sordariomycetidae</taxon>
        <taxon>Sordariales</taxon>
        <taxon>Sordariaceae</taxon>
        <taxon>Sordaria</taxon>
    </lineage>
</organism>
<dbReference type="PANTHER" id="PTHR38850">
    <property type="entry name" value="CERATO-PLATANIN"/>
    <property type="match status" value="1"/>
</dbReference>